<name>A0ABQ3V6V5_9CHLR</name>
<comment type="similarity">
    <text evidence="3">Belongs to the TMEM163 family.</text>
</comment>
<dbReference type="EMBL" id="BNJG01000006">
    <property type="protein sequence ID" value="GHO60788.1"/>
    <property type="molecule type" value="Genomic_DNA"/>
</dbReference>
<comment type="caution">
    <text evidence="12">The sequence shown here is derived from an EMBL/GenBank/DDBJ whole genome shotgun (WGS) entry which is preliminary data.</text>
</comment>
<evidence type="ECO:0000256" key="4">
    <source>
        <dbReference type="ARBA" id="ARBA00022692"/>
    </source>
</evidence>
<keyword evidence="5" id="KW-0967">Endosome</keyword>
<gene>
    <name evidence="12" type="ORF">KSB_92630</name>
</gene>
<dbReference type="PANTHER" id="PTHR31937:SF2">
    <property type="entry name" value="TRANSMEMBRANE PROTEIN 163"/>
    <property type="match status" value="1"/>
</dbReference>
<dbReference type="RefSeq" id="WP_201376817.1">
    <property type="nucleotide sequence ID" value="NZ_BNJG01000006.1"/>
</dbReference>
<keyword evidence="13" id="KW-1185">Reference proteome</keyword>
<feature type="transmembrane region" description="Helical" evidence="11">
    <location>
        <begin position="31"/>
        <end position="51"/>
    </location>
</feature>
<evidence type="ECO:0000256" key="1">
    <source>
        <dbReference type="ARBA" id="ARBA00004146"/>
    </source>
</evidence>
<evidence type="ECO:0000256" key="10">
    <source>
        <dbReference type="ARBA" id="ARBA00023329"/>
    </source>
</evidence>
<comment type="subcellular location">
    <subcellularLocation>
        <location evidence="2">Cytoplasmic vesicle</location>
        <location evidence="2">Secretory vesicle</location>
        <location evidence="2">Synaptic vesicle membrane</location>
        <topology evidence="2">Multi-pass membrane protein</topology>
    </subcellularLocation>
    <subcellularLocation>
        <location evidence="1">Early endosome membrane</location>
    </subcellularLocation>
</comment>
<evidence type="ECO:0000313" key="12">
    <source>
        <dbReference type="EMBL" id="GHO60788.1"/>
    </source>
</evidence>
<evidence type="ECO:0008006" key="14">
    <source>
        <dbReference type="Google" id="ProtNLM"/>
    </source>
</evidence>
<feature type="transmembrane region" description="Helical" evidence="11">
    <location>
        <begin position="63"/>
        <end position="84"/>
    </location>
</feature>
<evidence type="ECO:0000256" key="6">
    <source>
        <dbReference type="ARBA" id="ARBA00022833"/>
    </source>
</evidence>
<dbReference type="PANTHER" id="PTHR31937">
    <property type="entry name" value="TRANSMEMBRANE PROTEIN 163"/>
    <property type="match status" value="1"/>
</dbReference>
<evidence type="ECO:0000256" key="3">
    <source>
        <dbReference type="ARBA" id="ARBA00008731"/>
    </source>
</evidence>
<reference evidence="12 13" key="1">
    <citation type="journal article" date="2021" name="Int. J. Syst. Evol. Microbiol.">
        <title>Reticulibacter mediterranei gen. nov., sp. nov., within the new family Reticulibacteraceae fam. nov., and Ktedonospora formicarum gen. nov., sp. nov., Ktedonobacter robiniae sp. nov., Dictyobacter formicarum sp. nov. and Dictyobacter arantiisoli sp. nov., belonging to the class Ktedonobacteria.</title>
        <authorList>
            <person name="Yabe S."/>
            <person name="Zheng Y."/>
            <person name="Wang C.M."/>
            <person name="Sakai Y."/>
            <person name="Abe K."/>
            <person name="Yokota A."/>
            <person name="Donadio S."/>
            <person name="Cavaletti L."/>
            <person name="Monciardini P."/>
        </authorList>
    </citation>
    <scope>NUCLEOTIDE SEQUENCE [LARGE SCALE GENOMIC DNA]</scope>
    <source>
        <strain evidence="12 13">SOSP1-30</strain>
    </source>
</reference>
<proteinExistence type="inferred from homology"/>
<evidence type="ECO:0000256" key="5">
    <source>
        <dbReference type="ARBA" id="ARBA00022753"/>
    </source>
</evidence>
<organism evidence="12 13">
    <name type="scientific">Ktedonobacter robiniae</name>
    <dbReference type="NCBI Taxonomy" id="2778365"/>
    <lineage>
        <taxon>Bacteria</taxon>
        <taxon>Bacillati</taxon>
        <taxon>Chloroflexota</taxon>
        <taxon>Ktedonobacteria</taxon>
        <taxon>Ktedonobacterales</taxon>
        <taxon>Ktedonobacteraceae</taxon>
        <taxon>Ktedonobacter</taxon>
    </lineage>
</organism>
<evidence type="ECO:0000256" key="8">
    <source>
        <dbReference type="ARBA" id="ARBA00023018"/>
    </source>
</evidence>
<feature type="transmembrane region" description="Helical" evidence="11">
    <location>
        <begin position="96"/>
        <end position="119"/>
    </location>
</feature>
<keyword evidence="9 11" id="KW-0472">Membrane</keyword>
<keyword evidence="7 11" id="KW-1133">Transmembrane helix</keyword>
<evidence type="ECO:0000256" key="11">
    <source>
        <dbReference type="SAM" id="Phobius"/>
    </source>
</evidence>
<evidence type="ECO:0000256" key="2">
    <source>
        <dbReference type="ARBA" id="ARBA00004644"/>
    </source>
</evidence>
<protein>
    <recommendedName>
        <fullName evidence="14">DUF389 domain-containing protein</fullName>
    </recommendedName>
</protein>
<keyword evidence="10" id="KW-0968">Cytoplasmic vesicle</keyword>
<dbReference type="SUPFAM" id="SSF161111">
    <property type="entry name" value="Cation efflux protein transmembrane domain-like"/>
    <property type="match status" value="1"/>
</dbReference>
<evidence type="ECO:0000256" key="7">
    <source>
        <dbReference type="ARBA" id="ARBA00022989"/>
    </source>
</evidence>
<evidence type="ECO:0000256" key="9">
    <source>
        <dbReference type="ARBA" id="ARBA00023136"/>
    </source>
</evidence>
<keyword evidence="4 11" id="KW-0812">Transmembrane</keyword>
<evidence type="ECO:0000313" key="13">
    <source>
        <dbReference type="Proteomes" id="UP000654345"/>
    </source>
</evidence>
<keyword evidence="6" id="KW-0862">Zinc</keyword>
<dbReference type="InterPro" id="IPR027469">
    <property type="entry name" value="Cation_efflux_TMD_sf"/>
</dbReference>
<sequence>MASLILVWRFWQEARGNSLSVQVEQKATRNVGITLLVAGLSIAGQAAHSLLTHTTSETSTVGVSIAVISVCILPPLAYGKILLASQLGSGALRGDGVLTAVGACLAAVTLLGLLVNTLLGW</sequence>
<keyword evidence="8" id="KW-0770">Synapse</keyword>
<dbReference type="InterPro" id="IPR026765">
    <property type="entry name" value="Tmem163"/>
</dbReference>
<dbReference type="Proteomes" id="UP000654345">
    <property type="component" value="Unassembled WGS sequence"/>
</dbReference>
<accession>A0ABQ3V6V5</accession>